<reference evidence="3" key="2">
    <citation type="submission" date="2021-04" db="EMBL/GenBank/DDBJ databases">
        <authorList>
            <person name="Gilroy R."/>
        </authorList>
    </citation>
    <scope>NUCLEOTIDE SEQUENCE</scope>
    <source>
        <strain evidence="3">G4-2901</strain>
    </source>
</reference>
<keyword evidence="1" id="KW-0732">Signal</keyword>
<dbReference type="InterPro" id="IPR025665">
    <property type="entry name" value="Beta-barrel_OMP_2"/>
</dbReference>
<sequence>MKKFIVVFLCILSAFSSVAQNKVKWGVEVGAGLSTWMGKSADGSNPLFNHKVGVTLDIPLNWLVSFHTGLNWTSKGASHKMFNDFVTGENVLSRVHVNQNYFQMPLLAAFHVGATSKFDMVFTVGPYIAYGVSGKSETNIDMLTMSWPTFDDLYLAGEYVSDGFNRFDAGVQTGVGLDFTDWTVGLDADFGFCKIAPGSSPYNFAMYFTLGYKF</sequence>
<organism evidence="3 4">
    <name type="scientific">Candidatus Phocaeicola faecigallinarum</name>
    <dbReference type="NCBI Taxonomy" id="2838732"/>
    <lineage>
        <taxon>Bacteria</taxon>
        <taxon>Pseudomonadati</taxon>
        <taxon>Bacteroidota</taxon>
        <taxon>Bacteroidia</taxon>
        <taxon>Bacteroidales</taxon>
        <taxon>Bacteroidaceae</taxon>
        <taxon>Phocaeicola</taxon>
    </lineage>
</organism>
<dbReference type="Proteomes" id="UP000783796">
    <property type="component" value="Unassembled WGS sequence"/>
</dbReference>
<protein>
    <submittedName>
        <fullName evidence="3">PorT family protein</fullName>
    </submittedName>
</protein>
<proteinExistence type="predicted"/>
<evidence type="ECO:0000259" key="2">
    <source>
        <dbReference type="Pfam" id="PF13568"/>
    </source>
</evidence>
<dbReference type="EMBL" id="JAHLFW010000008">
    <property type="protein sequence ID" value="MBU3836916.1"/>
    <property type="molecule type" value="Genomic_DNA"/>
</dbReference>
<evidence type="ECO:0000313" key="3">
    <source>
        <dbReference type="EMBL" id="MBU3836916.1"/>
    </source>
</evidence>
<reference evidence="3" key="1">
    <citation type="journal article" date="2021" name="PeerJ">
        <title>Extensive microbial diversity within the chicken gut microbiome revealed by metagenomics and culture.</title>
        <authorList>
            <person name="Gilroy R."/>
            <person name="Ravi A."/>
            <person name="Getino M."/>
            <person name="Pursley I."/>
            <person name="Horton D.L."/>
            <person name="Alikhan N.F."/>
            <person name="Baker D."/>
            <person name="Gharbi K."/>
            <person name="Hall N."/>
            <person name="Watson M."/>
            <person name="Adriaenssens E.M."/>
            <person name="Foster-Nyarko E."/>
            <person name="Jarju S."/>
            <person name="Secka A."/>
            <person name="Antonio M."/>
            <person name="Oren A."/>
            <person name="Chaudhuri R.R."/>
            <person name="La Ragione R."/>
            <person name="Hildebrand F."/>
            <person name="Pallen M.J."/>
        </authorList>
    </citation>
    <scope>NUCLEOTIDE SEQUENCE</scope>
    <source>
        <strain evidence="3">G4-2901</strain>
    </source>
</reference>
<dbReference type="AlphaFoldDB" id="A0A948T9K0"/>
<evidence type="ECO:0000256" key="1">
    <source>
        <dbReference type="SAM" id="SignalP"/>
    </source>
</evidence>
<name>A0A948T9K0_9BACT</name>
<dbReference type="Pfam" id="PF13568">
    <property type="entry name" value="OMP_b-brl_2"/>
    <property type="match status" value="1"/>
</dbReference>
<accession>A0A948T9K0</accession>
<evidence type="ECO:0000313" key="4">
    <source>
        <dbReference type="Proteomes" id="UP000783796"/>
    </source>
</evidence>
<feature type="signal peptide" evidence="1">
    <location>
        <begin position="1"/>
        <end position="19"/>
    </location>
</feature>
<feature type="chain" id="PRO_5038134316" evidence="1">
    <location>
        <begin position="20"/>
        <end position="214"/>
    </location>
</feature>
<gene>
    <name evidence="3" type="ORF">H9777_01035</name>
</gene>
<comment type="caution">
    <text evidence="3">The sequence shown here is derived from an EMBL/GenBank/DDBJ whole genome shotgun (WGS) entry which is preliminary data.</text>
</comment>
<feature type="domain" description="Outer membrane protein beta-barrel" evidence="2">
    <location>
        <begin position="19"/>
        <end position="194"/>
    </location>
</feature>